<dbReference type="PANTHER" id="PTHR43156">
    <property type="entry name" value="STAGE II SPORULATION PROTEIN E-RELATED"/>
    <property type="match status" value="1"/>
</dbReference>
<evidence type="ECO:0000313" key="5">
    <source>
        <dbReference type="Proteomes" id="UP001458415"/>
    </source>
</evidence>
<evidence type="ECO:0000259" key="3">
    <source>
        <dbReference type="SMART" id="SM00331"/>
    </source>
</evidence>
<dbReference type="SUPFAM" id="SSF81606">
    <property type="entry name" value="PP2C-like"/>
    <property type="match status" value="1"/>
</dbReference>
<proteinExistence type="predicted"/>
<feature type="transmembrane region" description="Helical" evidence="2">
    <location>
        <begin position="93"/>
        <end position="114"/>
    </location>
</feature>
<reference evidence="4 5" key="1">
    <citation type="submission" date="2024-06" db="EMBL/GenBank/DDBJ databases">
        <title>The Natural Products Discovery Center: Release of the First 8490 Sequenced Strains for Exploring Actinobacteria Biosynthetic Diversity.</title>
        <authorList>
            <person name="Kalkreuter E."/>
            <person name="Kautsar S.A."/>
            <person name="Yang D."/>
            <person name="Bader C.D."/>
            <person name="Teijaro C.N."/>
            <person name="Fluegel L."/>
            <person name="Davis C.M."/>
            <person name="Simpson J.R."/>
            <person name="Lauterbach L."/>
            <person name="Steele A.D."/>
            <person name="Gui C."/>
            <person name="Meng S."/>
            <person name="Li G."/>
            <person name="Viehrig K."/>
            <person name="Ye F."/>
            <person name="Su P."/>
            <person name="Kiefer A.F."/>
            <person name="Nichols A."/>
            <person name="Cepeda A.J."/>
            <person name="Yan W."/>
            <person name="Fan B."/>
            <person name="Jiang Y."/>
            <person name="Adhikari A."/>
            <person name="Zheng C.-J."/>
            <person name="Schuster L."/>
            <person name="Cowan T.M."/>
            <person name="Smanski M.J."/>
            <person name="Chevrette M.G."/>
            <person name="De Carvalho L.P.S."/>
            <person name="Shen B."/>
        </authorList>
    </citation>
    <scope>NUCLEOTIDE SEQUENCE [LARGE SCALE GENOMIC DNA]</scope>
    <source>
        <strain evidence="4 5">NPDC000634</strain>
    </source>
</reference>
<keyword evidence="2" id="KW-1133">Transmembrane helix</keyword>
<comment type="caution">
    <text evidence="4">The sequence shown here is derived from an EMBL/GenBank/DDBJ whole genome shotgun (WGS) entry which is preliminary data.</text>
</comment>
<dbReference type="Proteomes" id="UP001458415">
    <property type="component" value="Unassembled WGS sequence"/>
</dbReference>
<evidence type="ECO:0000256" key="1">
    <source>
        <dbReference type="ARBA" id="ARBA00022801"/>
    </source>
</evidence>
<dbReference type="PANTHER" id="PTHR43156:SF2">
    <property type="entry name" value="STAGE II SPORULATION PROTEIN E"/>
    <property type="match status" value="1"/>
</dbReference>
<keyword evidence="1 4" id="KW-0378">Hydrolase</keyword>
<name>A0ABV1VUK5_9ACTN</name>
<dbReference type="SMART" id="SM00331">
    <property type="entry name" value="PP2C_SIG"/>
    <property type="match status" value="1"/>
</dbReference>
<dbReference type="GO" id="GO:0004722">
    <property type="term" value="F:protein serine/threonine phosphatase activity"/>
    <property type="evidence" value="ECO:0007669"/>
    <property type="project" value="UniProtKB-EC"/>
</dbReference>
<sequence length="373" mass="40342">MPRKHPKSFARPFEAVEPPRDTEVLIGVVAMTALVMVLGALSESPVWLLGLLVFLPGAVSALGTVRQTKFVFAWTTLVVIVTMLVRHGDGRPWLDRILMVLLTLALGAASVYTCHRRISREHEMLRLRSTATAMQRQILRPLPMLTDDVLVDGVYEPVQEDRLVGGDIYDVVVSPWGTRVLIGDVQGKGLPAVGAAFAVIGTFRATAHREPTLTALVDALDASVVRHNSYAAQTGDDERFVTALIVNVDGHEEVQVINCGHILPQLVHDATVTMPALAAGVPLGLAELAAEPATVDWFAFPPGATLLLTTDGLTETRAADGTFYPLTERLTQRATLSPTDLPRALYDDSRVFAGEGGQHDDVAVLSVRRSPTR</sequence>
<keyword evidence="5" id="KW-1185">Reference proteome</keyword>
<feature type="transmembrane region" description="Helical" evidence="2">
    <location>
        <begin position="70"/>
        <end position="87"/>
    </location>
</feature>
<gene>
    <name evidence="4" type="ORF">ABT317_00710</name>
</gene>
<dbReference type="InterPro" id="IPR052016">
    <property type="entry name" value="Bact_Sigma-Reg"/>
</dbReference>
<feature type="domain" description="PPM-type phosphatase" evidence="3">
    <location>
        <begin position="149"/>
        <end position="369"/>
    </location>
</feature>
<dbReference type="Pfam" id="PF07228">
    <property type="entry name" value="SpoIIE"/>
    <property type="match status" value="1"/>
</dbReference>
<dbReference type="EMBL" id="JBEPCU010000004">
    <property type="protein sequence ID" value="MER6975617.1"/>
    <property type="molecule type" value="Genomic_DNA"/>
</dbReference>
<organism evidence="4 5">
    <name type="scientific">Streptomyces carpinensis</name>
    <dbReference type="NCBI Taxonomy" id="66369"/>
    <lineage>
        <taxon>Bacteria</taxon>
        <taxon>Bacillati</taxon>
        <taxon>Actinomycetota</taxon>
        <taxon>Actinomycetes</taxon>
        <taxon>Kitasatosporales</taxon>
        <taxon>Streptomycetaceae</taxon>
        <taxon>Streptomyces</taxon>
    </lineage>
</organism>
<evidence type="ECO:0000256" key="2">
    <source>
        <dbReference type="SAM" id="Phobius"/>
    </source>
</evidence>
<protein>
    <submittedName>
        <fullName evidence="4">PP2C family protein-serine/threonine phosphatase</fullName>
        <ecNumber evidence="4">3.1.3.16</ecNumber>
    </submittedName>
</protein>
<accession>A0ABV1VUK5</accession>
<evidence type="ECO:0000313" key="4">
    <source>
        <dbReference type="EMBL" id="MER6975617.1"/>
    </source>
</evidence>
<dbReference type="InterPro" id="IPR036457">
    <property type="entry name" value="PPM-type-like_dom_sf"/>
</dbReference>
<dbReference type="Gene3D" id="3.60.40.10">
    <property type="entry name" value="PPM-type phosphatase domain"/>
    <property type="match status" value="1"/>
</dbReference>
<keyword evidence="2" id="KW-0812">Transmembrane</keyword>
<keyword evidence="2" id="KW-0472">Membrane</keyword>
<feature type="transmembrane region" description="Helical" evidence="2">
    <location>
        <begin position="46"/>
        <end position="63"/>
    </location>
</feature>
<feature type="transmembrane region" description="Helical" evidence="2">
    <location>
        <begin position="21"/>
        <end position="40"/>
    </location>
</feature>
<dbReference type="EC" id="3.1.3.16" evidence="4"/>
<dbReference type="InterPro" id="IPR001932">
    <property type="entry name" value="PPM-type_phosphatase-like_dom"/>
</dbReference>